<accession>A0ABS4AZT8</accession>
<feature type="non-terminal residue" evidence="1">
    <location>
        <position position="1"/>
    </location>
</feature>
<dbReference type="EMBL" id="JAGIYZ010000041">
    <property type="protein sequence ID" value="MBP0466891.1"/>
    <property type="molecule type" value="Genomic_DNA"/>
</dbReference>
<evidence type="ECO:0000313" key="1">
    <source>
        <dbReference type="EMBL" id="MBP0466891.1"/>
    </source>
</evidence>
<reference evidence="1 2" key="1">
    <citation type="submission" date="2021-03" db="EMBL/GenBank/DDBJ databases">
        <authorList>
            <person name="So Y."/>
        </authorList>
    </citation>
    <scope>NUCLEOTIDE SEQUENCE [LARGE SCALE GENOMIC DNA]</scope>
    <source>
        <strain evidence="1 2">PWR1</strain>
    </source>
</reference>
<proteinExistence type="predicted"/>
<organism evidence="1 2">
    <name type="scientific">Roseomonas nitratireducens</name>
    <dbReference type="NCBI Taxonomy" id="2820810"/>
    <lineage>
        <taxon>Bacteria</taxon>
        <taxon>Pseudomonadati</taxon>
        <taxon>Pseudomonadota</taxon>
        <taxon>Alphaproteobacteria</taxon>
        <taxon>Acetobacterales</taxon>
        <taxon>Roseomonadaceae</taxon>
        <taxon>Roseomonas</taxon>
    </lineage>
</organism>
<keyword evidence="2" id="KW-1185">Reference proteome</keyword>
<comment type="caution">
    <text evidence="1">The sequence shown here is derived from an EMBL/GenBank/DDBJ whole genome shotgun (WGS) entry which is preliminary data.</text>
</comment>
<protein>
    <submittedName>
        <fullName evidence="1">Uncharacterized protein</fullName>
    </submittedName>
</protein>
<name>A0ABS4AZT8_9PROT</name>
<dbReference type="Proteomes" id="UP000680815">
    <property type="component" value="Unassembled WGS sequence"/>
</dbReference>
<gene>
    <name evidence="1" type="ORF">J5Y09_23380</name>
</gene>
<evidence type="ECO:0000313" key="2">
    <source>
        <dbReference type="Proteomes" id="UP000680815"/>
    </source>
</evidence>
<sequence length="785" mass="81352">RGTLPHGPRARPPTPQDARSAVAALPAPANATLRALPGGAISVAAGADAGLAVFRRGEWVHIVLDRPLVLDTATLRGHPVFAGIEARAAGDGVALRVHMPAPARVAARRDGEAWILEATREPQPADAQPLRVQPEAGPPARLVFTGGDVGGTVALTDPETGETFLAATLRRPGPGITQGRRLPEFDLLPSMLGAVVLARSDNLAIRALPEGRFAVQAAGGGSIRLGTVTGRDVTPAAAAMSRLLELPHGAVPVLLERMRQQLVSLGGAPSLTRGHLRRDAAETLLSLGMPQEAQAMAGLGLQEDPRARDDARLLLAHGVAALLSGRLAETRHLDDPRLPATDEVTLWRAMLAMARGQDAAPALAAVAPIVATYPDALRDRVLPLVAEALVGGGEARAAAALVADAGAAPGLDLARAMLAEADGKRAEALEGYASVARGRDRRQRAAALRRTAELRLAAGEIDAAAAAAALEQSLFAWRDPAEEVTTRRRAAALRLQAGQGPQAYALLDETGRLFPDRAAEIRPELADAFAAALETAPPLAAATLFDAHPDLIPTGARGEAAVLLLADRLVALDLTDRASAMLRRAMDAPGAQGAKPSIGARLAALRAAEGDAAGTLAALDGSEAPGMDPALGERRAHLRARALARRGQRPEAIEVLAALGPSGAAARAELHAEAQDWPAALGAMNEHLAIRLPAAPAPLAREDRVALARTAAFAALAGDDAALAALREAHGERMRDGPLAEAFAALTSDPLRGLADLPRVQQEIGMLRLLPSRLEALRAPVQVAR</sequence>